<sequence length="36" mass="3872">MTAMKPGTPYPLGATVTDEGVNFAVFSENAERIDLE</sequence>
<keyword evidence="2" id="KW-0326">Glycosidase</keyword>
<dbReference type="AlphaFoldDB" id="T0ZMG6"/>
<accession>T0ZMG6</accession>
<dbReference type="Pfam" id="PF02922">
    <property type="entry name" value="CBM_48"/>
    <property type="match status" value="1"/>
</dbReference>
<dbReference type="InterPro" id="IPR013783">
    <property type="entry name" value="Ig-like_fold"/>
</dbReference>
<dbReference type="InterPro" id="IPR004193">
    <property type="entry name" value="Glyco_hydro_13_N"/>
</dbReference>
<feature type="domain" description="Glycoside hydrolase family 13 N-terminal" evidence="1">
    <location>
        <begin position="11"/>
        <end position="35"/>
    </location>
</feature>
<name>T0ZMG6_9ZZZZ</name>
<feature type="non-terminal residue" evidence="2">
    <location>
        <position position="36"/>
    </location>
</feature>
<evidence type="ECO:0000259" key="1">
    <source>
        <dbReference type="Pfam" id="PF02922"/>
    </source>
</evidence>
<organism evidence="2">
    <name type="scientific">mine drainage metagenome</name>
    <dbReference type="NCBI Taxonomy" id="410659"/>
    <lineage>
        <taxon>unclassified sequences</taxon>
        <taxon>metagenomes</taxon>
        <taxon>ecological metagenomes</taxon>
    </lineage>
</organism>
<reference evidence="2" key="1">
    <citation type="submission" date="2013-08" db="EMBL/GenBank/DDBJ databases">
        <authorList>
            <person name="Mendez C."/>
            <person name="Richter M."/>
            <person name="Ferrer M."/>
            <person name="Sanchez J."/>
        </authorList>
    </citation>
    <scope>NUCLEOTIDE SEQUENCE</scope>
</reference>
<evidence type="ECO:0000313" key="2">
    <source>
        <dbReference type="EMBL" id="EQD29924.1"/>
    </source>
</evidence>
<dbReference type="EMBL" id="AUZZ01010434">
    <property type="protein sequence ID" value="EQD29924.1"/>
    <property type="molecule type" value="Genomic_DNA"/>
</dbReference>
<gene>
    <name evidence="2" type="ORF">B2A_14379</name>
</gene>
<keyword evidence="2" id="KW-0378">Hydrolase</keyword>
<dbReference type="InterPro" id="IPR014756">
    <property type="entry name" value="Ig_E-set"/>
</dbReference>
<proteinExistence type="predicted"/>
<reference evidence="2" key="2">
    <citation type="journal article" date="2014" name="ISME J.">
        <title>Microbial stratification in low pH oxic and suboxic macroscopic growths along an acid mine drainage.</title>
        <authorList>
            <person name="Mendez-Garcia C."/>
            <person name="Mesa V."/>
            <person name="Sprenger R.R."/>
            <person name="Richter M."/>
            <person name="Diez M.S."/>
            <person name="Solano J."/>
            <person name="Bargiela R."/>
            <person name="Golyshina O.V."/>
            <person name="Manteca A."/>
            <person name="Ramos J.L."/>
            <person name="Gallego J.R."/>
            <person name="Llorente I."/>
            <person name="Martins Dos Santos V.A."/>
            <person name="Jensen O.N."/>
            <person name="Pelaez A.I."/>
            <person name="Sanchez J."/>
            <person name="Ferrer M."/>
        </authorList>
    </citation>
    <scope>NUCLEOTIDE SEQUENCE</scope>
</reference>
<dbReference type="EC" id="3.2.1.-" evidence="2"/>
<dbReference type="SUPFAM" id="SSF81296">
    <property type="entry name" value="E set domains"/>
    <property type="match status" value="1"/>
</dbReference>
<protein>
    <submittedName>
        <fullName evidence="2">Protein containing Glycoside hydrolase, family 13</fullName>
        <ecNumber evidence="2">3.2.1.-</ecNumber>
    </submittedName>
</protein>
<dbReference type="GO" id="GO:0004553">
    <property type="term" value="F:hydrolase activity, hydrolyzing O-glycosyl compounds"/>
    <property type="evidence" value="ECO:0007669"/>
    <property type="project" value="InterPro"/>
</dbReference>
<dbReference type="GO" id="GO:0005975">
    <property type="term" value="P:carbohydrate metabolic process"/>
    <property type="evidence" value="ECO:0007669"/>
    <property type="project" value="InterPro"/>
</dbReference>
<comment type="caution">
    <text evidence="2">The sequence shown here is derived from an EMBL/GenBank/DDBJ whole genome shotgun (WGS) entry which is preliminary data.</text>
</comment>
<dbReference type="Gene3D" id="2.60.40.10">
    <property type="entry name" value="Immunoglobulins"/>
    <property type="match status" value="1"/>
</dbReference>